<protein>
    <submittedName>
        <fullName evidence="1">Uncharacterized protein</fullName>
    </submittedName>
</protein>
<dbReference type="EMBL" id="PGTZ01000006">
    <property type="protein sequence ID" value="PJI95110.1"/>
    <property type="molecule type" value="Genomic_DNA"/>
</dbReference>
<comment type="caution">
    <text evidence="1">The sequence shown here is derived from an EMBL/GenBank/DDBJ whole genome shotgun (WGS) entry which is preliminary data.</text>
</comment>
<dbReference type="OrthoDB" id="67304at2"/>
<evidence type="ECO:0000313" key="2">
    <source>
        <dbReference type="Proteomes" id="UP000231586"/>
    </source>
</evidence>
<reference evidence="1 2" key="1">
    <citation type="submission" date="2017-11" db="EMBL/GenBank/DDBJ databases">
        <title>Genomic Encyclopedia of Archaeal and Bacterial Type Strains, Phase II (KMG-II): From Individual Species to Whole Genera.</title>
        <authorList>
            <person name="Goeker M."/>
        </authorList>
    </citation>
    <scope>NUCLEOTIDE SEQUENCE [LARGE SCALE GENOMIC DNA]</scope>
    <source>
        <strain evidence="1 2">DSM 22413</strain>
    </source>
</reference>
<name>A0A2M8WW13_9MICO</name>
<dbReference type="Proteomes" id="UP000231586">
    <property type="component" value="Unassembled WGS sequence"/>
</dbReference>
<dbReference type="RefSeq" id="WP_100349024.1">
    <property type="nucleotide sequence ID" value="NZ_PGTZ01000006.1"/>
</dbReference>
<sequence>MPRWLSRILAGDDTASDGTPGTGLGIATIAPDSVAGLRRRLDADVREVNAAAGEAPGEVVVVARQILDMADDVLRHADVESDPVGGGIDIHGRVALDAILRDYLPTTFRTYLAARRADAATGGHDAAALVRQIHEQVAALRVSLTETLAALRDDDLRALEIQGAFLRTKFTGSDL</sequence>
<accession>A0A2M8WW13</accession>
<evidence type="ECO:0000313" key="1">
    <source>
        <dbReference type="EMBL" id="PJI95110.1"/>
    </source>
</evidence>
<keyword evidence="2" id="KW-1185">Reference proteome</keyword>
<gene>
    <name evidence="1" type="ORF">CLV34_0963</name>
</gene>
<dbReference type="AlphaFoldDB" id="A0A2M8WW13"/>
<proteinExistence type="predicted"/>
<organism evidence="1 2">
    <name type="scientific">Luteimicrobium subarcticum</name>
    <dbReference type="NCBI Taxonomy" id="620910"/>
    <lineage>
        <taxon>Bacteria</taxon>
        <taxon>Bacillati</taxon>
        <taxon>Actinomycetota</taxon>
        <taxon>Actinomycetes</taxon>
        <taxon>Micrococcales</taxon>
        <taxon>Luteimicrobium</taxon>
    </lineage>
</organism>